<evidence type="ECO:0000256" key="9">
    <source>
        <dbReference type="ARBA" id="ARBA00023285"/>
    </source>
</evidence>
<dbReference type="Pfam" id="PF01546">
    <property type="entry name" value="Peptidase_M20"/>
    <property type="match status" value="1"/>
</dbReference>
<reference evidence="11 12" key="1">
    <citation type="submission" date="2023-02" db="EMBL/GenBank/DDBJ databases">
        <title>Evolution of Hrp T3SS in non-pathogenic Pseudomonas fluorescens.</title>
        <authorList>
            <person name="Liao K."/>
            <person name="Wei H."/>
            <person name="Gu Y."/>
        </authorList>
    </citation>
    <scope>NUCLEOTIDE SEQUENCE [LARGE SCALE GENOMIC DNA]</scope>
    <source>
        <strain evidence="11 12">FP205</strain>
    </source>
</reference>
<comment type="cofactor">
    <cofactor evidence="1">
        <name>Zn(2+)</name>
        <dbReference type="ChEBI" id="CHEBI:29105"/>
    </cofactor>
</comment>
<dbReference type="HAMAP" id="MF_01108">
    <property type="entry name" value="ArgE"/>
    <property type="match status" value="1"/>
</dbReference>
<dbReference type="InterPro" id="IPR002933">
    <property type="entry name" value="Peptidase_M20"/>
</dbReference>
<sequence length="395" mass="42835">MPLPTLKDQFAALIAAPSVSCTQPGLDQSNSAVIELLAGWLGDLGFSCDIQQVSPGKFNLLASFGSGPGGLVLAGHSDTVPFDGELWQTDPLKLTEVDGRWVGLGSCDMKGFFALAIEAVKPLLEQPFKQPLLILATCDEESSMAGARALADAGRPLGRAAVIGEPTGLKPIRMHKGIMMERIDILGRSGHSSDPSLGHSALEAMHDAMGELRGLRLQWQREYRNPQFTVPQPTLNFGCIHGGDNPNRICGQCSMEFDLRPLPGMDPNVLRAAIQQKLNPIAERHKVKIDYAPLFPEVPPFEQAEDCELVRVAERLTGHRAEAVAFGTEAPYLQRLGCETLVLGPGDIACAHQPGEYLEMSRLQPTVQLLRQLIEHYCLTPATARLNCPHPGPYS</sequence>
<evidence type="ECO:0000256" key="4">
    <source>
        <dbReference type="ARBA" id="ARBA00022571"/>
    </source>
</evidence>
<keyword evidence="8" id="KW-0862">Zinc</keyword>
<evidence type="ECO:0000256" key="5">
    <source>
        <dbReference type="ARBA" id="ARBA00022605"/>
    </source>
</evidence>
<dbReference type="EMBL" id="CP117449">
    <property type="protein sequence ID" value="WLH12517.1"/>
    <property type="molecule type" value="Genomic_DNA"/>
</dbReference>
<keyword evidence="12" id="KW-1185">Reference proteome</keyword>
<evidence type="ECO:0000256" key="7">
    <source>
        <dbReference type="ARBA" id="ARBA00022801"/>
    </source>
</evidence>
<name>A0ABY9GAD6_9PSED</name>
<protein>
    <submittedName>
        <fullName evidence="11">Acetylornithine deacetylase</fullName>
        <ecNumber evidence="11">3.5.1.16</ecNumber>
    </submittedName>
</protein>
<dbReference type="NCBIfam" id="NF003474">
    <property type="entry name" value="PRK05111.1"/>
    <property type="match status" value="1"/>
</dbReference>
<dbReference type="InterPro" id="IPR050072">
    <property type="entry name" value="Peptidase_M20A"/>
</dbReference>
<keyword evidence="9" id="KW-0170">Cobalt</keyword>
<evidence type="ECO:0000256" key="3">
    <source>
        <dbReference type="ARBA" id="ARBA00022490"/>
    </source>
</evidence>
<feature type="domain" description="Peptidase M20 dimerisation" evidence="10">
    <location>
        <begin position="174"/>
        <end position="284"/>
    </location>
</feature>
<dbReference type="PROSITE" id="PS00759">
    <property type="entry name" value="ARGE_DAPE_CPG2_2"/>
    <property type="match status" value="1"/>
</dbReference>
<dbReference type="Gene3D" id="3.30.70.360">
    <property type="match status" value="1"/>
</dbReference>
<evidence type="ECO:0000313" key="11">
    <source>
        <dbReference type="EMBL" id="WLH12517.1"/>
    </source>
</evidence>
<keyword evidence="4" id="KW-0055">Arginine biosynthesis</keyword>
<dbReference type="PANTHER" id="PTHR43808:SF1">
    <property type="entry name" value="ACETYLORNITHINE DEACETYLASE"/>
    <property type="match status" value="1"/>
</dbReference>
<keyword evidence="6" id="KW-0479">Metal-binding</keyword>
<dbReference type="CDD" id="cd03894">
    <property type="entry name" value="M20_ArgE"/>
    <property type="match status" value="1"/>
</dbReference>
<organism evidence="11 12">
    <name type="scientific">Pseudomonas hefeiensis</name>
    <dbReference type="NCBI Taxonomy" id="2738125"/>
    <lineage>
        <taxon>Bacteria</taxon>
        <taxon>Pseudomonadati</taxon>
        <taxon>Pseudomonadota</taxon>
        <taxon>Gammaproteobacteria</taxon>
        <taxon>Pseudomonadales</taxon>
        <taxon>Pseudomonadaceae</taxon>
        <taxon>Pseudomonas</taxon>
    </lineage>
</organism>
<evidence type="ECO:0000313" key="12">
    <source>
        <dbReference type="Proteomes" id="UP001230339"/>
    </source>
</evidence>
<dbReference type="EC" id="3.5.1.16" evidence="11"/>
<accession>A0ABY9GAD6</accession>
<evidence type="ECO:0000256" key="2">
    <source>
        <dbReference type="ARBA" id="ARBA00005691"/>
    </source>
</evidence>
<dbReference type="SUPFAM" id="SSF55031">
    <property type="entry name" value="Bacterial exopeptidase dimerisation domain"/>
    <property type="match status" value="1"/>
</dbReference>
<dbReference type="GO" id="GO:0008777">
    <property type="term" value="F:acetylornithine deacetylase activity"/>
    <property type="evidence" value="ECO:0007669"/>
    <property type="project" value="UniProtKB-EC"/>
</dbReference>
<evidence type="ECO:0000256" key="8">
    <source>
        <dbReference type="ARBA" id="ARBA00022833"/>
    </source>
</evidence>
<evidence type="ECO:0000256" key="1">
    <source>
        <dbReference type="ARBA" id="ARBA00001947"/>
    </source>
</evidence>
<dbReference type="InterPro" id="IPR001261">
    <property type="entry name" value="ArgE/DapE_CS"/>
</dbReference>
<dbReference type="PANTHER" id="PTHR43808">
    <property type="entry name" value="ACETYLORNITHINE DEACETYLASE"/>
    <property type="match status" value="1"/>
</dbReference>
<keyword evidence="3" id="KW-0963">Cytoplasm</keyword>
<dbReference type="RefSeq" id="WP_305444798.1">
    <property type="nucleotide sequence ID" value="NZ_CP117449.1"/>
</dbReference>
<comment type="similarity">
    <text evidence="2">Belongs to the peptidase M20A family. ArgE subfamily.</text>
</comment>
<dbReference type="InterPro" id="IPR036264">
    <property type="entry name" value="Bact_exopeptidase_dim_dom"/>
</dbReference>
<proteinExistence type="inferred from homology"/>
<dbReference type="InterPro" id="IPR010169">
    <property type="entry name" value="AcOrn-deacetyl"/>
</dbReference>
<dbReference type="SUPFAM" id="SSF53187">
    <property type="entry name" value="Zn-dependent exopeptidases"/>
    <property type="match status" value="1"/>
</dbReference>
<evidence type="ECO:0000259" key="10">
    <source>
        <dbReference type="Pfam" id="PF07687"/>
    </source>
</evidence>
<gene>
    <name evidence="11" type="primary">argE</name>
    <name evidence="11" type="ORF">PSH57_27580</name>
</gene>
<dbReference type="Gene3D" id="3.40.630.10">
    <property type="entry name" value="Zn peptidases"/>
    <property type="match status" value="1"/>
</dbReference>
<dbReference type="InterPro" id="IPR011650">
    <property type="entry name" value="Peptidase_M20_dimer"/>
</dbReference>
<keyword evidence="7 11" id="KW-0378">Hydrolase</keyword>
<evidence type="ECO:0000256" key="6">
    <source>
        <dbReference type="ARBA" id="ARBA00022723"/>
    </source>
</evidence>
<dbReference type="Proteomes" id="UP001230339">
    <property type="component" value="Chromosome"/>
</dbReference>
<keyword evidence="5" id="KW-0028">Amino-acid biosynthesis</keyword>
<dbReference type="NCBIfam" id="TIGR01892">
    <property type="entry name" value="AcOrn-deacetyl"/>
    <property type="match status" value="1"/>
</dbReference>
<dbReference type="Pfam" id="PF07687">
    <property type="entry name" value="M20_dimer"/>
    <property type="match status" value="1"/>
</dbReference>